<dbReference type="InterPro" id="IPR033932">
    <property type="entry name" value="YtcJ-like"/>
</dbReference>
<sequence length="590" mass="65167">MNTPSPRPADRVLVNGRFYTVNDDHPWVEAVAITDGTITFAGSTAEASAWTGSETEIQDLDGNLVFPAFIDSHTHPGLVALGGSAAPLPFTDVKPLPFATKETLLAGLDDYVKANPEAPCIWGAAWRQEDFGSDGPDKHDLDAIESERPVVLLERWAHGCWLNSKALELVDAENQDPRDIVADLTGFQRDENGDLTGWGIEGAGWTALSAVARILGPTDEVREILQTYLDYLVAHGVTTLFDAGNLGFFDMIYQTLSELDAAGTLPLRYEGCHHVYLPTQLDTAVSELRRLQATYTGPNIGFRTVKVHFDGLHTAKTGALLEPYSNAPHTRGATLVSEDRMVDFIVELHEEELDLHVHCWGDQSARTMLNAYDRARRQVGNDLAVRLTLTHLPLLAEEDIPRFAELGVIASFTPAWNGDVPTEFFEESYGPERTGRVFRIRPLIESGAVLAFCSDTVSLGWIDFSDPFYSMQVSHNRQAADGGPNAPVLGDPAERLELTDLVRGYTRGAAYQLRMESTHGSIEPGKAADLMVVDRDVFTENRYRIKDTRVLETIRAGRTIYQRTPEAIQAEHAFEQALTEIYTPLKPDCC</sequence>
<dbReference type="InterPro" id="IPR032466">
    <property type="entry name" value="Metal_Hydrolase"/>
</dbReference>
<name>A0ABV6HB69_9ACTN</name>
<proteinExistence type="predicted"/>
<dbReference type="SUPFAM" id="SSF51556">
    <property type="entry name" value="Metallo-dependent hydrolases"/>
    <property type="match status" value="1"/>
</dbReference>
<dbReference type="Gene3D" id="3.20.20.140">
    <property type="entry name" value="Metal-dependent hydrolases"/>
    <property type="match status" value="1"/>
</dbReference>
<dbReference type="Pfam" id="PF07969">
    <property type="entry name" value="Amidohydro_3"/>
    <property type="match status" value="1"/>
</dbReference>
<accession>A0ABV6HB69</accession>
<dbReference type="CDD" id="cd01300">
    <property type="entry name" value="YtcJ_like"/>
    <property type="match status" value="1"/>
</dbReference>
<dbReference type="GO" id="GO:0016787">
    <property type="term" value="F:hydrolase activity"/>
    <property type="evidence" value="ECO:0007669"/>
    <property type="project" value="UniProtKB-KW"/>
</dbReference>
<dbReference type="InterPro" id="IPR013108">
    <property type="entry name" value="Amidohydro_3"/>
</dbReference>
<dbReference type="InterPro" id="IPR011059">
    <property type="entry name" value="Metal-dep_hydrolase_composite"/>
</dbReference>
<evidence type="ECO:0000313" key="3">
    <source>
        <dbReference type="Proteomes" id="UP001589783"/>
    </source>
</evidence>
<dbReference type="EC" id="3.5.-.-" evidence="2"/>
<dbReference type="Gene3D" id="2.30.40.10">
    <property type="entry name" value="Urease, subunit C, domain 1"/>
    <property type="match status" value="1"/>
</dbReference>
<evidence type="ECO:0000313" key="2">
    <source>
        <dbReference type="EMBL" id="MFC0316114.1"/>
    </source>
</evidence>
<dbReference type="RefSeq" id="WP_382365486.1">
    <property type="nucleotide sequence ID" value="NZ_JBHLWV010000027.1"/>
</dbReference>
<keyword evidence="2" id="KW-0378">Hydrolase</keyword>
<dbReference type="Proteomes" id="UP001589783">
    <property type="component" value="Unassembled WGS sequence"/>
</dbReference>
<dbReference type="PANTHER" id="PTHR22642:SF2">
    <property type="entry name" value="PROTEIN LONG AFTER FAR-RED 3"/>
    <property type="match status" value="1"/>
</dbReference>
<evidence type="ECO:0000259" key="1">
    <source>
        <dbReference type="Pfam" id="PF07969"/>
    </source>
</evidence>
<reference evidence="2 3" key="1">
    <citation type="submission" date="2024-09" db="EMBL/GenBank/DDBJ databases">
        <authorList>
            <person name="Sun Q."/>
            <person name="Mori K."/>
        </authorList>
    </citation>
    <scope>NUCLEOTIDE SEQUENCE [LARGE SCALE GENOMIC DNA]</scope>
    <source>
        <strain evidence="2 3">CCM 7957</strain>
    </source>
</reference>
<comment type="caution">
    <text evidence="2">The sequence shown here is derived from an EMBL/GenBank/DDBJ whole genome shotgun (WGS) entry which is preliminary data.</text>
</comment>
<organism evidence="2 3">
    <name type="scientific">Gordonia phosphorivorans</name>
    <dbReference type="NCBI Taxonomy" id="1056982"/>
    <lineage>
        <taxon>Bacteria</taxon>
        <taxon>Bacillati</taxon>
        <taxon>Actinomycetota</taxon>
        <taxon>Actinomycetes</taxon>
        <taxon>Mycobacteriales</taxon>
        <taxon>Gordoniaceae</taxon>
        <taxon>Gordonia</taxon>
    </lineage>
</organism>
<gene>
    <name evidence="2" type="ORF">ACFFJD_14785</name>
</gene>
<feature type="domain" description="Amidohydrolase 3" evidence="1">
    <location>
        <begin position="56"/>
        <end position="561"/>
    </location>
</feature>
<dbReference type="PANTHER" id="PTHR22642">
    <property type="entry name" value="IMIDAZOLONEPROPIONASE"/>
    <property type="match status" value="1"/>
</dbReference>
<protein>
    <submittedName>
        <fullName evidence="2">Amidohydrolase</fullName>
        <ecNumber evidence="2">3.5.-.-</ecNumber>
    </submittedName>
</protein>
<keyword evidence="3" id="KW-1185">Reference proteome</keyword>
<dbReference type="EMBL" id="JBHLWV010000027">
    <property type="protein sequence ID" value="MFC0316114.1"/>
    <property type="molecule type" value="Genomic_DNA"/>
</dbReference>
<dbReference type="SUPFAM" id="SSF51338">
    <property type="entry name" value="Composite domain of metallo-dependent hydrolases"/>
    <property type="match status" value="1"/>
</dbReference>
<dbReference type="Gene3D" id="3.10.310.70">
    <property type="match status" value="1"/>
</dbReference>